<dbReference type="InterPro" id="IPR052703">
    <property type="entry name" value="Aromatic_CoA_ox/epox"/>
</dbReference>
<dbReference type="RefSeq" id="WP_183370508.1">
    <property type="nucleotide sequence ID" value="NZ_BAABHL010000065.1"/>
</dbReference>
<dbReference type="GO" id="GO:0005829">
    <property type="term" value="C:cytosol"/>
    <property type="evidence" value="ECO:0007669"/>
    <property type="project" value="TreeGrafter"/>
</dbReference>
<name>A0A840F0E5_9ACTN</name>
<comment type="caution">
    <text evidence="2">The sequence shown here is derived from an EMBL/GenBank/DDBJ whole genome shotgun (WGS) entry which is preliminary data.</text>
</comment>
<dbReference type="PANTHER" id="PTHR30458:SF0">
    <property type="entry name" value="1,2-PHENYLACETYL-COA EPOXIDASE, SUBUNIT C"/>
    <property type="match status" value="1"/>
</dbReference>
<dbReference type="EC" id="1.14.13.208" evidence="2"/>
<organism evidence="2 3">
    <name type="scientific">Gordonia humi</name>
    <dbReference type="NCBI Taxonomy" id="686429"/>
    <lineage>
        <taxon>Bacteria</taxon>
        <taxon>Bacillati</taxon>
        <taxon>Actinomycetota</taxon>
        <taxon>Actinomycetes</taxon>
        <taxon>Mycobacteriales</taxon>
        <taxon>Gordoniaceae</taxon>
        <taxon>Gordonia</taxon>
    </lineage>
</organism>
<dbReference type="PANTHER" id="PTHR30458">
    <property type="entry name" value="PHENYLACETIC ACID DEGRADATION PROTEIN PAA"/>
    <property type="match status" value="1"/>
</dbReference>
<gene>
    <name evidence="2" type="ORF">BKA16_002018</name>
</gene>
<dbReference type="InterPro" id="IPR012348">
    <property type="entry name" value="RNR-like"/>
</dbReference>
<evidence type="ECO:0000313" key="3">
    <source>
        <dbReference type="Proteomes" id="UP000551501"/>
    </source>
</evidence>
<dbReference type="Pfam" id="PF05138">
    <property type="entry name" value="PaaA_PaaC"/>
    <property type="match status" value="1"/>
</dbReference>
<feature type="region of interest" description="Disordered" evidence="1">
    <location>
        <begin position="1"/>
        <end position="23"/>
    </location>
</feature>
<dbReference type="SUPFAM" id="SSF47240">
    <property type="entry name" value="Ferritin-like"/>
    <property type="match status" value="1"/>
</dbReference>
<reference evidence="2 3" key="1">
    <citation type="submission" date="2020-08" db="EMBL/GenBank/DDBJ databases">
        <title>Sequencing the genomes of 1000 actinobacteria strains.</title>
        <authorList>
            <person name="Klenk H.-P."/>
        </authorList>
    </citation>
    <scope>NUCLEOTIDE SEQUENCE [LARGE SCALE GENOMIC DNA]</scope>
    <source>
        <strain evidence="2 3">DSM 45298</strain>
    </source>
</reference>
<keyword evidence="3" id="KW-1185">Reference proteome</keyword>
<evidence type="ECO:0000256" key="1">
    <source>
        <dbReference type="SAM" id="MobiDB-lite"/>
    </source>
</evidence>
<dbReference type="InterPro" id="IPR017635">
    <property type="entry name" value="Benzoyl_CoA_Oase_BoxB"/>
</dbReference>
<dbReference type="InterPro" id="IPR009078">
    <property type="entry name" value="Ferritin-like_SF"/>
</dbReference>
<dbReference type="GO" id="GO:0010124">
    <property type="term" value="P:phenylacetate catabolic process"/>
    <property type="evidence" value="ECO:0007669"/>
    <property type="project" value="InterPro"/>
</dbReference>
<protein>
    <submittedName>
        <fullName evidence="2">Benzoyl-CoA 2,3-dioxygenase component B</fullName>
        <ecNumber evidence="2">1.14.13.208</ecNumber>
    </submittedName>
</protein>
<proteinExistence type="predicted"/>
<dbReference type="AlphaFoldDB" id="A0A840F0E5"/>
<dbReference type="InterPro" id="IPR007814">
    <property type="entry name" value="PaaA_PaaC"/>
</dbReference>
<keyword evidence="2" id="KW-0560">Oxidoreductase</keyword>
<dbReference type="Proteomes" id="UP000551501">
    <property type="component" value="Unassembled WGS sequence"/>
</dbReference>
<sequence>MTSSTTDRTGEAPKPTGPLSKIDYSEKIPNNVDLASDRRLQRALEGWQPKFLDWWRNLGPAIPTKDVYLRTAVAVGRDGWAHFDHVPMEEYRWGIFLAEADPDKKINFGKHKGEPVWNEVPGEYRADLMRLIVVQGDTEPASVEQQRILGQTAPSIYDMRNLFQVNVEEGRHLWAMVYLLQAYFGREGREEAEKLLQRNSGDFDNPRILGAFNEETTDWLQFFMFTYFTDRDGKYQLGTLKESAFDPLARTCEFMLKEEAHHMFVGTTGVQRTVEKTAQKMKELGTDDADALFAAGVIPLSVIQKYLNFQFSVSMDLFGSEQSTNAGNYYSEGIKGRWQETRRKDDHILVDDERTMSYVEDGEIKEKTVSALGSLNLDLRNEYVADCANGVARWNQELEDAELEQRLTLPHEGFHRKVGTYAEFNVSPDGEVLDDAAWEARVDEWLPSKSDRERVAALMVPEYEYGEFAGWIAPPKTGINSQPVEFDYVHLAEEGLA</sequence>
<dbReference type="Gene3D" id="1.10.620.20">
    <property type="entry name" value="Ribonucleotide Reductase, subunit A"/>
    <property type="match status" value="1"/>
</dbReference>
<accession>A0A840F0E5</accession>
<keyword evidence="2" id="KW-0223">Dioxygenase</keyword>
<dbReference type="NCBIfam" id="TIGR03225">
    <property type="entry name" value="benzo_boxB"/>
    <property type="match status" value="1"/>
</dbReference>
<dbReference type="GO" id="GO:0051213">
    <property type="term" value="F:dioxygenase activity"/>
    <property type="evidence" value="ECO:0007669"/>
    <property type="project" value="UniProtKB-KW"/>
</dbReference>
<dbReference type="EMBL" id="JACIFP010000001">
    <property type="protein sequence ID" value="MBB4135466.1"/>
    <property type="molecule type" value="Genomic_DNA"/>
</dbReference>
<evidence type="ECO:0000313" key="2">
    <source>
        <dbReference type="EMBL" id="MBB4135466.1"/>
    </source>
</evidence>